<feature type="compositionally biased region" description="Polar residues" evidence="2">
    <location>
        <begin position="60"/>
        <end position="69"/>
    </location>
</feature>
<sequence>MANKKARSAEKQQSALAQSRPDKPSPTIQIPSSPTSSCTAVPTSPSDGNTMGYGTDADDWTTTSKTPTLSLDPEAKPSSIHGRKQEFQGGRVEDAAPVEPIMSADVVAIAQLQASMKTALQGLASAFDHIDKSTKLMNQLALEIKEREQLASLREDLERQITSQKEELEDLKATLESKIKQTAAEVIKTQLDKMIQDSVSSVIEGRVRRELSPQVPDHLRQSASNHERQIFEVQADLHNAEARRYNASLQSVSLSVPLRPLLRPVPTPEQSPYPILLTSAMDPTPERMSGFPLPHVAMPIRRSTSNAPSAISRSQSLQSVASTASASALFPKDLKSLFALDSGSTKTLLREYGLQSAMSSPAVDDGKPKAHRLPSQSHSPVAQRPPSPVIEESEMDGDIDAHVEDMNTFMSHIGVPFLMVPPPKSKETNADRRRKLAPLIINKSSFR</sequence>
<reference evidence="3 4" key="1">
    <citation type="journal article" date="2020" name="ISME J.">
        <title>Uncovering the hidden diversity of litter-decomposition mechanisms in mushroom-forming fungi.</title>
        <authorList>
            <person name="Floudas D."/>
            <person name="Bentzer J."/>
            <person name="Ahren D."/>
            <person name="Johansson T."/>
            <person name="Persson P."/>
            <person name="Tunlid A."/>
        </authorList>
    </citation>
    <scope>NUCLEOTIDE SEQUENCE [LARGE SCALE GENOMIC DNA]</scope>
    <source>
        <strain evidence="3 4">CBS 175.51</strain>
    </source>
</reference>
<evidence type="ECO:0000256" key="2">
    <source>
        <dbReference type="SAM" id="MobiDB-lite"/>
    </source>
</evidence>
<feature type="coiled-coil region" evidence="1">
    <location>
        <begin position="140"/>
        <end position="185"/>
    </location>
</feature>
<dbReference type="OrthoDB" id="6474464at2759"/>
<evidence type="ECO:0000313" key="4">
    <source>
        <dbReference type="Proteomes" id="UP000541558"/>
    </source>
</evidence>
<feature type="compositionally biased region" description="Low complexity" evidence="2">
    <location>
        <begin position="25"/>
        <end position="37"/>
    </location>
</feature>
<comment type="caution">
    <text evidence="3">The sequence shown here is derived from an EMBL/GenBank/DDBJ whole genome shotgun (WGS) entry which is preliminary data.</text>
</comment>
<dbReference type="EMBL" id="JAACJK010000219">
    <property type="protein sequence ID" value="KAF5317116.1"/>
    <property type="molecule type" value="Genomic_DNA"/>
</dbReference>
<protein>
    <submittedName>
        <fullName evidence="3">Uncharacterized protein</fullName>
    </submittedName>
</protein>
<accession>A0A8H5B6E7</accession>
<feature type="compositionally biased region" description="Polar residues" evidence="2">
    <location>
        <begin position="38"/>
        <end position="49"/>
    </location>
</feature>
<feature type="region of interest" description="Disordered" evidence="2">
    <location>
        <begin position="1"/>
        <end position="91"/>
    </location>
</feature>
<feature type="region of interest" description="Disordered" evidence="2">
    <location>
        <begin position="423"/>
        <end position="447"/>
    </location>
</feature>
<evidence type="ECO:0000313" key="3">
    <source>
        <dbReference type="EMBL" id="KAF5317116.1"/>
    </source>
</evidence>
<keyword evidence="1" id="KW-0175">Coiled coil</keyword>
<organism evidence="3 4">
    <name type="scientific">Ephemerocybe angulata</name>
    <dbReference type="NCBI Taxonomy" id="980116"/>
    <lineage>
        <taxon>Eukaryota</taxon>
        <taxon>Fungi</taxon>
        <taxon>Dikarya</taxon>
        <taxon>Basidiomycota</taxon>
        <taxon>Agaricomycotina</taxon>
        <taxon>Agaricomycetes</taxon>
        <taxon>Agaricomycetidae</taxon>
        <taxon>Agaricales</taxon>
        <taxon>Agaricineae</taxon>
        <taxon>Psathyrellaceae</taxon>
        <taxon>Ephemerocybe</taxon>
    </lineage>
</organism>
<proteinExistence type="predicted"/>
<dbReference type="Proteomes" id="UP000541558">
    <property type="component" value="Unassembled WGS sequence"/>
</dbReference>
<feature type="region of interest" description="Disordered" evidence="2">
    <location>
        <begin position="358"/>
        <end position="392"/>
    </location>
</feature>
<dbReference type="AlphaFoldDB" id="A0A8H5B6E7"/>
<keyword evidence="4" id="KW-1185">Reference proteome</keyword>
<evidence type="ECO:0000256" key="1">
    <source>
        <dbReference type="SAM" id="Coils"/>
    </source>
</evidence>
<gene>
    <name evidence="3" type="ORF">D9611_004032</name>
</gene>
<name>A0A8H5B6E7_9AGAR</name>